<feature type="compositionally biased region" description="Low complexity" evidence="3">
    <location>
        <begin position="54"/>
        <end position="64"/>
    </location>
</feature>
<gene>
    <name evidence="4" type="ORF">CTOB1V02_LOCUS3743</name>
</gene>
<evidence type="ECO:0000313" key="4">
    <source>
        <dbReference type="EMBL" id="CAD7225811.1"/>
    </source>
</evidence>
<dbReference type="InterPro" id="IPR012983">
    <property type="entry name" value="PHR"/>
</dbReference>
<dbReference type="PANTHER" id="PTHR45774">
    <property type="entry name" value="BTB/POZ DOMAIN-CONTAINING"/>
    <property type="match status" value="1"/>
</dbReference>
<dbReference type="GO" id="GO:0005829">
    <property type="term" value="C:cytosol"/>
    <property type="evidence" value="ECO:0007669"/>
    <property type="project" value="TreeGrafter"/>
</dbReference>
<dbReference type="FunFam" id="1.25.40.420:FF:000004">
    <property type="entry name" value="BTB/POZ domain-containing protein 2"/>
    <property type="match status" value="1"/>
</dbReference>
<dbReference type="GO" id="GO:0022008">
    <property type="term" value="P:neurogenesis"/>
    <property type="evidence" value="ECO:0007669"/>
    <property type="project" value="TreeGrafter"/>
</dbReference>
<sequence length="497" mass="55108">MPATAPANGSQRPAANQHRGSSHRSHCGSKRERDAEDEIEEGEVVEKMDIDGASSQQNSSSRTSIPAHNWQASKATLKERFSFLFNNEILADVHFVIGDPPSAPVPAHKFVLSCGSAVFDALFNGPLATEETVIRLPDVELPAFRALLRFLYSDEVCISPDTVMTVLYTAKKYAVPALESSCVDFLKSALCADNAFMLLTQARLFDEPQLANLCLENIDKNTCEALSADGFLDIDLETLGAVLERDTLRIREANLFDYCVRWAEHRCEKQGLAVIPANKRMMLGRALYLIRFPLMTVEEFAQGPAQTEVLTDREVVDLFLYFTLNPKPDVQFVDVARCCMTGKGIVCSRFQNVESRWGYSGTSDRVRFVVDRRIFLVGFGLYGSIHMPQEYEVNIALLHTSTNKSLASNDVLFDSDGTKGTFHVMFRDPVEILPGTSYTACATLRGADSHYGTRGKSKVIVETHSGEKVTFKFSYAAGNNNGTSVEDGQIPELIFYL</sequence>
<accession>A0A7R8WAJ2</accession>
<keyword evidence="2" id="KW-0963">Cytoplasm</keyword>
<feature type="region of interest" description="Disordered" evidence="3">
    <location>
        <begin position="1"/>
        <end position="68"/>
    </location>
</feature>
<dbReference type="SUPFAM" id="SSF54695">
    <property type="entry name" value="POZ domain"/>
    <property type="match status" value="1"/>
</dbReference>
<reference evidence="4" key="1">
    <citation type="submission" date="2020-11" db="EMBL/GenBank/DDBJ databases">
        <authorList>
            <person name="Tran Van P."/>
        </authorList>
    </citation>
    <scope>NUCLEOTIDE SEQUENCE</scope>
</reference>
<dbReference type="Gene3D" id="3.30.710.10">
    <property type="entry name" value="Potassium Channel Kv1.1, Chain A"/>
    <property type="match status" value="1"/>
</dbReference>
<dbReference type="OrthoDB" id="636773at2759"/>
<evidence type="ECO:0000256" key="2">
    <source>
        <dbReference type="ARBA" id="ARBA00022490"/>
    </source>
</evidence>
<dbReference type="Pfam" id="PF07707">
    <property type="entry name" value="BACK"/>
    <property type="match status" value="1"/>
</dbReference>
<evidence type="ECO:0000256" key="1">
    <source>
        <dbReference type="ARBA" id="ARBA00004496"/>
    </source>
</evidence>
<dbReference type="AlphaFoldDB" id="A0A7R8WAJ2"/>
<dbReference type="Pfam" id="PF00651">
    <property type="entry name" value="BTB"/>
    <property type="match status" value="1"/>
</dbReference>
<dbReference type="GO" id="GO:0000932">
    <property type="term" value="C:P-body"/>
    <property type="evidence" value="ECO:0007669"/>
    <property type="project" value="TreeGrafter"/>
</dbReference>
<dbReference type="PROSITE" id="PS50097">
    <property type="entry name" value="BTB"/>
    <property type="match status" value="1"/>
</dbReference>
<dbReference type="InterPro" id="IPR000210">
    <property type="entry name" value="BTB/POZ_dom"/>
</dbReference>
<evidence type="ECO:0000256" key="3">
    <source>
        <dbReference type="SAM" id="MobiDB-lite"/>
    </source>
</evidence>
<protein>
    <submittedName>
        <fullName evidence="4">Uncharacterized protein</fullName>
    </submittedName>
</protein>
<dbReference type="InterPro" id="IPR011705">
    <property type="entry name" value="BACK"/>
</dbReference>
<dbReference type="InterPro" id="IPR038648">
    <property type="entry name" value="PHR_sf"/>
</dbReference>
<dbReference type="EMBL" id="OB660668">
    <property type="protein sequence ID" value="CAD7225811.1"/>
    <property type="molecule type" value="Genomic_DNA"/>
</dbReference>
<dbReference type="InterPro" id="IPR011333">
    <property type="entry name" value="SKP1/BTB/POZ_sf"/>
</dbReference>
<dbReference type="Pfam" id="PF08005">
    <property type="entry name" value="PHR"/>
    <property type="match status" value="1"/>
</dbReference>
<dbReference type="SMART" id="SM00225">
    <property type="entry name" value="BTB"/>
    <property type="match status" value="1"/>
</dbReference>
<comment type="subcellular location">
    <subcellularLocation>
        <location evidence="1">Cytoplasm</location>
    </subcellularLocation>
</comment>
<proteinExistence type="predicted"/>
<organism evidence="4">
    <name type="scientific">Cyprideis torosa</name>
    <dbReference type="NCBI Taxonomy" id="163714"/>
    <lineage>
        <taxon>Eukaryota</taxon>
        <taxon>Metazoa</taxon>
        <taxon>Ecdysozoa</taxon>
        <taxon>Arthropoda</taxon>
        <taxon>Crustacea</taxon>
        <taxon>Oligostraca</taxon>
        <taxon>Ostracoda</taxon>
        <taxon>Podocopa</taxon>
        <taxon>Podocopida</taxon>
        <taxon>Cytherocopina</taxon>
        <taxon>Cytheroidea</taxon>
        <taxon>Cytherideidae</taxon>
        <taxon>Cyprideis</taxon>
    </lineage>
</organism>
<dbReference type="SMART" id="SM00875">
    <property type="entry name" value="BACK"/>
    <property type="match status" value="1"/>
</dbReference>
<dbReference type="Gene3D" id="1.25.40.420">
    <property type="match status" value="1"/>
</dbReference>
<dbReference type="Gene3D" id="2.60.120.820">
    <property type="entry name" value="PHR domain"/>
    <property type="match status" value="1"/>
</dbReference>
<name>A0A7R8WAJ2_9CRUS</name>
<dbReference type="PANTHER" id="PTHR45774:SF3">
    <property type="entry name" value="BTB (POZ) DOMAIN-CONTAINING 2B-RELATED"/>
    <property type="match status" value="1"/>
</dbReference>